<accession>B6GCR8</accession>
<dbReference type="STRING" id="445975.COLSTE_01892"/>
<keyword evidence="4" id="KW-1185">Reference proteome</keyword>
<dbReference type="Gene3D" id="2.30.24.10">
    <property type="entry name" value="CAT RNA-binding domain"/>
    <property type="match status" value="1"/>
</dbReference>
<keyword evidence="1" id="KW-0677">Repeat</keyword>
<dbReference type="Proteomes" id="UP000003560">
    <property type="component" value="Unassembled WGS sequence"/>
</dbReference>
<dbReference type="InterPro" id="IPR011608">
    <property type="entry name" value="PRD"/>
</dbReference>
<feature type="domain" description="PRD" evidence="2">
    <location>
        <begin position="92"/>
        <end position="200"/>
    </location>
</feature>
<dbReference type="InterPro" id="IPR050661">
    <property type="entry name" value="BglG_antiterminators"/>
</dbReference>
<feature type="domain" description="PRD" evidence="2">
    <location>
        <begin position="201"/>
        <end position="307"/>
    </location>
</feature>
<dbReference type="Pfam" id="PF00874">
    <property type="entry name" value="PRD"/>
    <property type="match status" value="2"/>
</dbReference>
<dbReference type="AlphaFoldDB" id="B6GCR8"/>
<dbReference type="PANTHER" id="PTHR30185">
    <property type="entry name" value="CRYPTIC BETA-GLUCOSIDE BGL OPERON ANTITERMINATOR"/>
    <property type="match status" value="1"/>
</dbReference>
<dbReference type="Gene3D" id="1.10.1790.10">
    <property type="entry name" value="PRD domain"/>
    <property type="match status" value="2"/>
</dbReference>
<name>B6GCR8_9ACTN</name>
<dbReference type="HOGENOM" id="CLU_078802_0_0_11"/>
<comment type="caution">
    <text evidence="3">The sequence shown here is derived from an EMBL/GenBank/DDBJ whole genome shotgun (WGS) entry which is preliminary data.</text>
</comment>
<dbReference type="SUPFAM" id="SSF63520">
    <property type="entry name" value="PTS-regulatory domain, PRD"/>
    <property type="match status" value="2"/>
</dbReference>
<gene>
    <name evidence="3" type="ORF">COLSTE_01892</name>
</gene>
<dbReference type="EMBL" id="ABXJ01000110">
    <property type="protein sequence ID" value="EEA89908.1"/>
    <property type="molecule type" value="Genomic_DNA"/>
</dbReference>
<reference evidence="3 4" key="2">
    <citation type="submission" date="2008-10" db="EMBL/GenBank/DDBJ databases">
        <authorList>
            <person name="Fulton L."/>
            <person name="Clifton S."/>
            <person name="Fulton B."/>
            <person name="Xu J."/>
            <person name="Minx P."/>
            <person name="Pepin K.H."/>
            <person name="Johnson M."/>
            <person name="Thiruvilangam P."/>
            <person name="Bhonagiri V."/>
            <person name="Nash W.E."/>
            <person name="Mardis E.R."/>
            <person name="Wilson R.K."/>
        </authorList>
    </citation>
    <scope>NUCLEOTIDE SEQUENCE [LARGE SCALE GENOMIC DNA]</scope>
    <source>
        <strain evidence="3 4">DSM 13279</strain>
    </source>
</reference>
<dbReference type="Pfam" id="PF03123">
    <property type="entry name" value="CAT_RBD"/>
    <property type="match status" value="1"/>
</dbReference>
<dbReference type="GO" id="GO:0006355">
    <property type="term" value="P:regulation of DNA-templated transcription"/>
    <property type="evidence" value="ECO:0007669"/>
    <property type="project" value="InterPro"/>
</dbReference>
<reference evidence="3 4" key="1">
    <citation type="submission" date="2008-10" db="EMBL/GenBank/DDBJ databases">
        <title>Draft genome sequence of Collinsella stercoris (DSM 13279).</title>
        <authorList>
            <person name="Sudarsanam P."/>
            <person name="Ley R."/>
            <person name="Guruge J."/>
            <person name="Turnbaugh P.J."/>
            <person name="Mahowald M."/>
            <person name="Liep D."/>
            <person name="Gordon J."/>
        </authorList>
    </citation>
    <scope>NUCLEOTIDE SEQUENCE [LARGE SCALE GENOMIC DNA]</scope>
    <source>
        <strain evidence="3 4">DSM 13279</strain>
    </source>
</reference>
<dbReference type="PROSITE" id="PS51372">
    <property type="entry name" value="PRD_2"/>
    <property type="match status" value="2"/>
</dbReference>
<sequence length="307" mass="34808">MIESFLTGIVLSTRVFRFEDRDIELGRSLLVKLTKTLNNNVAVAQDNNGCEFVVIGLGVGYVERGAEIPQEKVERVFSSVEQQSQLYQLVESIPQRYFDLAREIVDYAQSTLSVRLADSIYIALTDHIAYVHERAQKGLLPKNSLTWEISQYYRREFEVGKKVVELLEDELDGTSALLGDAEAASIALHLINAEQEEAGSRQGIEELKLMNQVMQIIRYQAHLVYSEGDLDYQRLVVHVRFFVQRVLGGERSQVPGALSKMVRESYPEAYSVAEHVRAFVEGKLARSIGDEEITYLIIHIARLLNRA</sequence>
<protein>
    <submittedName>
        <fullName evidence="3">PRD domain protein</fullName>
    </submittedName>
</protein>
<dbReference type="GO" id="GO:0003723">
    <property type="term" value="F:RNA binding"/>
    <property type="evidence" value="ECO:0007669"/>
    <property type="project" value="InterPro"/>
</dbReference>
<dbReference type="InterPro" id="IPR036650">
    <property type="entry name" value="CAT_RNA-bd_dom_sf"/>
</dbReference>
<dbReference type="SUPFAM" id="SSF50151">
    <property type="entry name" value="SacY-like RNA-binding domain"/>
    <property type="match status" value="1"/>
</dbReference>
<dbReference type="SMART" id="SM01061">
    <property type="entry name" value="CAT_RBD"/>
    <property type="match status" value="1"/>
</dbReference>
<evidence type="ECO:0000259" key="2">
    <source>
        <dbReference type="PROSITE" id="PS51372"/>
    </source>
</evidence>
<proteinExistence type="predicted"/>
<evidence type="ECO:0000313" key="4">
    <source>
        <dbReference type="Proteomes" id="UP000003560"/>
    </source>
</evidence>
<evidence type="ECO:0000313" key="3">
    <source>
        <dbReference type="EMBL" id="EEA89908.1"/>
    </source>
</evidence>
<dbReference type="eggNOG" id="COG3711">
    <property type="taxonomic scope" value="Bacteria"/>
</dbReference>
<dbReference type="InterPro" id="IPR004341">
    <property type="entry name" value="CAT_RNA-bd_dom"/>
</dbReference>
<dbReference type="InterPro" id="IPR036634">
    <property type="entry name" value="PRD_sf"/>
</dbReference>
<evidence type="ECO:0000256" key="1">
    <source>
        <dbReference type="ARBA" id="ARBA00022737"/>
    </source>
</evidence>
<organism evidence="3 4">
    <name type="scientific">Collinsella stercoris DSM 13279</name>
    <dbReference type="NCBI Taxonomy" id="445975"/>
    <lineage>
        <taxon>Bacteria</taxon>
        <taxon>Bacillati</taxon>
        <taxon>Actinomycetota</taxon>
        <taxon>Coriobacteriia</taxon>
        <taxon>Coriobacteriales</taxon>
        <taxon>Coriobacteriaceae</taxon>
        <taxon>Collinsella</taxon>
    </lineage>
</organism>
<dbReference type="PANTHER" id="PTHR30185:SF15">
    <property type="entry name" value="CRYPTIC BETA-GLUCOSIDE BGL OPERON ANTITERMINATOR"/>
    <property type="match status" value="1"/>
</dbReference>